<name>D2R5M5_PIRSD</name>
<reference evidence="3 4" key="1">
    <citation type="journal article" date="2009" name="Stand. Genomic Sci.">
        <title>Complete genome sequence of Pirellula staleyi type strain (ATCC 27377).</title>
        <authorList>
            <person name="Clum A."/>
            <person name="Tindall B.J."/>
            <person name="Sikorski J."/>
            <person name="Ivanova N."/>
            <person name="Mavrommatis K."/>
            <person name="Lucas S."/>
            <person name="Glavina del Rio T."/>
            <person name="Nolan M."/>
            <person name="Chen F."/>
            <person name="Tice H."/>
            <person name="Pitluck S."/>
            <person name="Cheng J.F."/>
            <person name="Chertkov O."/>
            <person name="Brettin T."/>
            <person name="Han C."/>
            <person name="Detter J.C."/>
            <person name="Kuske C."/>
            <person name="Bruce D."/>
            <person name="Goodwin L."/>
            <person name="Ovchinikova G."/>
            <person name="Pati A."/>
            <person name="Mikhailova N."/>
            <person name="Chen A."/>
            <person name="Palaniappan K."/>
            <person name="Land M."/>
            <person name="Hauser L."/>
            <person name="Chang Y.J."/>
            <person name="Jeffries C.D."/>
            <person name="Chain P."/>
            <person name="Rohde M."/>
            <person name="Goker M."/>
            <person name="Bristow J."/>
            <person name="Eisen J.A."/>
            <person name="Markowitz V."/>
            <person name="Hugenholtz P."/>
            <person name="Kyrpides N.C."/>
            <person name="Klenk H.P."/>
            <person name="Lapidus A."/>
        </authorList>
    </citation>
    <scope>NUCLEOTIDE SEQUENCE [LARGE SCALE GENOMIC DNA]</scope>
    <source>
        <strain evidence="4">ATCC 27377 / DSM 6068 / ICPB 4128</strain>
    </source>
</reference>
<dbReference type="InterPro" id="IPR032696">
    <property type="entry name" value="SQ_cyclase_C"/>
</dbReference>
<evidence type="ECO:0000256" key="1">
    <source>
        <dbReference type="SAM" id="Phobius"/>
    </source>
</evidence>
<keyword evidence="1" id="KW-0472">Membrane</keyword>
<dbReference type="KEGG" id="psl:Psta_2538"/>
<dbReference type="OrthoDB" id="238862at2"/>
<dbReference type="HOGENOM" id="CLU_039288_0_0_0"/>
<evidence type="ECO:0000259" key="2">
    <source>
        <dbReference type="Pfam" id="PF13243"/>
    </source>
</evidence>
<evidence type="ECO:0000313" key="4">
    <source>
        <dbReference type="Proteomes" id="UP000001887"/>
    </source>
</evidence>
<dbReference type="Pfam" id="PF13243">
    <property type="entry name" value="SQHop_cyclase_C"/>
    <property type="match status" value="1"/>
</dbReference>
<dbReference type="EMBL" id="CP001848">
    <property type="protein sequence ID" value="ADB17207.1"/>
    <property type="molecule type" value="Genomic_DNA"/>
</dbReference>
<dbReference type="Proteomes" id="UP000001887">
    <property type="component" value="Chromosome"/>
</dbReference>
<dbReference type="AlphaFoldDB" id="D2R5M5"/>
<sequence>MTIRMTVTSPTRAAKRTSFVLSVGRARGKTGDSRLTTWQTQVRLWAILLSSFAHLAIVITGARLHLAATAPTPSDRTIAIEFERSLPMVVEQEQPPIEFTLKPPPLDTPAGLPLEADLLESPALTTLPLDIPSVLAGAESYRPEISAALDATLFQPHESLGELTNLPTGGGLAGRTESARGPLVDRFGGTPQSERAVERALAWLAVHQLSDGSWNFHHHRGECRGQCRDEGSDRSTTAATALALLPFLGAGNTHQSGPYQEQVTRGVTYLLERGSLTSRGLDLQEGTMYGHGLATIVLCELLAMTHDDQLLDPASQSIRFITSNQHFRGGWRYFPGQPGDTLVTGWQRMALRSGELAGLSIPETTLVRTSSFFDHCSSRGGAEFGYQGREPHPTCTAVGLLCRMYEGWRRDDERLQRGAKMLVSLGPSRDDMYFNYYATQVLHHLHHEKWSDWNNTLRDHLTQSQASDGHELGSWYFADPHTTAGGRLCDTALATMILEVYYRHQPLYDVRAAASPE</sequence>
<accession>D2R5M5</accession>
<keyword evidence="1" id="KW-0812">Transmembrane</keyword>
<keyword evidence="1" id="KW-1133">Transmembrane helix</keyword>
<organism evidence="3 4">
    <name type="scientific">Pirellula staleyi (strain ATCC 27377 / DSM 6068 / ICPB 4128)</name>
    <name type="common">Pirella staleyi</name>
    <dbReference type="NCBI Taxonomy" id="530564"/>
    <lineage>
        <taxon>Bacteria</taxon>
        <taxon>Pseudomonadati</taxon>
        <taxon>Planctomycetota</taxon>
        <taxon>Planctomycetia</taxon>
        <taxon>Pirellulales</taxon>
        <taxon>Pirellulaceae</taxon>
        <taxon>Pirellula</taxon>
    </lineage>
</organism>
<dbReference type="STRING" id="530564.Psta_2538"/>
<dbReference type="eggNOG" id="COG1657">
    <property type="taxonomic scope" value="Bacteria"/>
</dbReference>
<evidence type="ECO:0000313" key="3">
    <source>
        <dbReference type="EMBL" id="ADB17207.1"/>
    </source>
</evidence>
<feature type="domain" description="Squalene cyclase C-terminal" evidence="2">
    <location>
        <begin position="190"/>
        <end position="273"/>
    </location>
</feature>
<feature type="transmembrane region" description="Helical" evidence="1">
    <location>
        <begin position="44"/>
        <end position="66"/>
    </location>
</feature>
<dbReference type="InterPro" id="IPR008930">
    <property type="entry name" value="Terpenoid_cyclase/PrenylTrfase"/>
</dbReference>
<protein>
    <recommendedName>
        <fullName evidence="2">Squalene cyclase C-terminal domain-containing protein</fullName>
    </recommendedName>
</protein>
<proteinExistence type="predicted"/>
<dbReference type="Gene3D" id="1.50.10.20">
    <property type="match status" value="2"/>
</dbReference>
<keyword evidence="4" id="KW-1185">Reference proteome</keyword>
<dbReference type="SUPFAM" id="SSF48239">
    <property type="entry name" value="Terpenoid cyclases/Protein prenyltransferases"/>
    <property type="match status" value="1"/>
</dbReference>
<gene>
    <name evidence="3" type="ordered locus">Psta_2538</name>
</gene>